<dbReference type="GO" id="GO:0003824">
    <property type="term" value="F:catalytic activity"/>
    <property type="evidence" value="ECO:0007669"/>
    <property type="project" value="InterPro"/>
</dbReference>
<dbReference type="InterPro" id="IPR011146">
    <property type="entry name" value="HIT-like"/>
</dbReference>
<dbReference type="Gene3D" id="3.30.428.10">
    <property type="entry name" value="HIT-like"/>
    <property type="match status" value="1"/>
</dbReference>
<evidence type="ECO:0000313" key="2">
    <source>
        <dbReference type="EMBL" id="KKL49972.1"/>
    </source>
</evidence>
<proteinExistence type="predicted"/>
<feature type="non-terminal residue" evidence="2">
    <location>
        <position position="1"/>
    </location>
</feature>
<dbReference type="SUPFAM" id="SSF54197">
    <property type="entry name" value="HIT-like"/>
    <property type="match status" value="1"/>
</dbReference>
<protein>
    <recommendedName>
        <fullName evidence="1">HIT domain-containing protein</fullName>
    </recommendedName>
</protein>
<dbReference type="PROSITE" id="PS51084">
    <property type="entry name" value="HIT_2"/>
    <property type="match status" value="1"/>
</dbReference>
<organism evidence="2">
    <name type="scientific">marine sediment metagenome</name>
    <dbReference type="NCBI Taxonomy" id="412755"/>
    <lineage>
        <taxon>unclassified sequences</taxon>
        <taxon>metagenomes</taxon>
        <taxon>ecological metagenomes</taxon>
    </lineage>
</organism>
<accession>A0A0F9FFR7</accession>
<comment type="caution">
    <text evidence="2">The sequence shown here is derived from an EMBL/GenBank/DDBJ whole genome shotgun (WGS) entry which is preliminary data.</text>
</comment>
<dbReference type="AlphaFoldDB" id="A0A0F9FFR7"/>
<gene>
    <name evidence="2" type="ORF">LCGC14_2310130</name>
</gene>
<dbReference type="InterPro" id="IPR036265">
    <property type="entry name" value="HIT-like_sf"/>
</dbReference>
<dbReference type="EMBL" id="LAZR01032767">
    <property type="protein sequence ID" value="KKL49972.1"/>
    <property type="molecule type" value="Genomic_DNA"/>
</dbReference>
<evidence type="ECO:0000259" key="1">
    <source>
        <dbReference type="PROSITE" id="PS51084"/>
    </source>
</evidence>
<reference evidence="2" key="1">
    <citation type="journal article" date="2015" name="Nature">
        <title>Complex archaea that bridge the gap between prokaryotes and eukaryotes.</title>
        <authorList>
            <person name="Spang A."/>
            <person name="Saw J.H."/>
            <person name="Jorgensen S.L."/>
            <person name="Zaremba-Niedzwiedzka K."/>
            <person name="Martijn J."/>
            <person name="Lind A.E."/>
            <person name="van Eijk R."/>
            <person name="Schleper C."/>
            <person name="Guy L."/>
            <person name="Ettema T.J."/>
        </authorList>
    </citation>
    <scope>NUCLEOTIDE SEQUENCE</scope>
</reference>
<feature type="domain" description="HIT" evidence="1">
    <location>
        <begin position="1"/>
        <end position="68"/>
    </location>
</feature>
<sequence>LLADPVVGSLNDLTGPERELFLTDMGIMGDALLEVTDAIRINYQILGNLDPVLHAHVCPRYAWEDVKLINGPTAHYDKSAGPFFDPDRDRELMDKILAALDCLEGKG</sequence>
<name>A0A0F9FFR7_9ZZZZ</name>